<feature type="transmembrane region" description="Helical" evidence="6">
    <location>
        <begin position="346"/>
        <end position="367"/>
    </location>
</feature>
<feature type="transmembrane region" description="Helical" evidence="6">
    <location>
        <begin position="323"/>
        <end position="340"/>
    </location>
</feature>
<keyword evidence="4 6" id="KW-1133">Transmembrane helix</keyword>
<dbReference type="Pfam" id="PF00083">
    <property type="entry name" value="Sugar_tr"/>
    <property type="match status" value="1"/>
</dbReference>
<protein>
    <submittedName>
        <fullName evidence="8">MFS transporter</fullName>
    </submittedName>
</protein>
<evidence type="ECO:0000256" key="3">
    <source>
        <dbReference type="ARBA" id="ARBA00022692"/>
    </source>
</evidence>
<organism evidence="8 9">
    <name type="scientific">Pseudonocardia charpentierae</name>
    <dbReference type="NCBI Taxonomy" id="3075545"/>
    <lineage>
        <taxon>Bacteria</taxon>
        <taxon>Bacillati</taxon>
        <taxon>Actinomycetota</taxon>
        <taxon>Actinomycetes</taxon>
        <taxon>Pseudonocardiales</taxon>
        <taxon>Pseudonocardiaceae</taxon>
        <taxon>Pseudonocardia</taxon>
    </lineage>
</organism>
<comment type="subcellular location">
    <subcellularLocation>
        <location evidence="1">Cell membrane</location>
        <topology evidence="1">Multi-pass membrane protein</topology>
    </subcellularLocation>
</comment>
<evidence type="ECO:0000313" key="8">
    <source>
        <dbReference type="EMBL" id="MDT0352211.1"/>
    </source>
</evidence>
<dbReference type="CDD" id="cd17316">
    <property type="entry name" value="MFS_SV2_like"/>
    <property type="match status" value="1"/>
</dbReference>
<gene>
    <name evidence="8" type="ORF">RM445_22025</name>
</gene>
<sequence>MTTRATATVQEAIDEIGYGRFQRRLLAVCGVTWAADAAEVLLVGFALPSIRAEFGLDAITGGLLATAGFVGMLLGAWFWGPMADRIGRRRGFVLTVAVFAVFGLAAAFAPSPGWLMLFRFLAGFGLGGALPLDFSLYAEYLPSEGRGRRLVLLESFWAVGTIIAAGLAWLLVPTVGWRPLMAASALAALLVLWIRARVPESPRWLVVAGRTAEARAVVAQVAAVNGRPMPAEEIVPEPPGERVGVRTLFRPRLRRITVMLWAAWFGIALGYYGLFSWLPTVFVRQGYSFLASYGYAFVLALAQVPGYFSAAWLVERWGRRPTIVSYLVVSAAGTFLFALAPGTGLLLTGGILMSAFSLGAWGALYAYTPELYPTAVRGTGFGAASGMSRIAGALAPLIGGALLASSLVLPLGVYALGFLLGAAVVGLLGVETRGRPLEDALVPEVRAGR</sequence>
<dbReference type="RefSeq" id="WP_311558719.1">
    <property type="nucleotide sequence ID" value="NZ_JAVREJ010000017.1"/>
</dbReference>
<comment type="caution">
    <text evidence="8">The sequence shown here is derived from an EMBL/GenBank/DDBJ whole genome shotgun (WGS) entry which is preliminary data.</text>
</comment>
<dbReference type="PANTHER" id="PTHR23511:SF34">
    <property type="entry name" value="SYNAPTIC VESICLE GLYCOPROTEIN 2"/>
    <property type="match status" value="1"/>
</dbReference>
<feature type="transmembrane region" description="Helical" evidence="6">
    <location>
        <begin position="387"/>
        <end position="405"/>
    </location>
</feature>
<evidence type="ECO:0000313" key="9">
    <source>
        <dbReference type="Proteomes" id="UP001183202"/>
    </source>
</evidence>
<dbReference type="InterPro" id="IPR020846">
    <property type="entry name" value="MFS_dom"/>
</dbReference>
<dbReference type="PROSITE" id="PS00217">
    <property type="entry name" value="SUGAR_TRANSPORT_2"/>
    <property type="match status" value="1"/>
</dbReference>
<reference evidence="9" key="1">
    <citation type="submission" date="2023-07" db="EMBL/GenBank/DDBJ databases">
        <title>30 novel species of actinomycetes from the DSMZ collection.</title>
        <authorList>
            <person name="Nouioui I."/>
        </authorList>
    </citation>
    <scope>NUCLEOTIDE SEQUENCE [LARGE SCALE GENOMIC DNA]</scope>
    <source>
        <strain evidence="9">DSM 45834</strain>
    </source>
</reference>
<evidence type="ECO:0000256" key="1">
    <source>
        <dbReference type="ARBA" id="ARBA00004651"/>
    </source>
</evidence>
<dbReference type="Proteomes" id="UP001183202">
    <property type="component" value="Unassembled WGS sequence"/>
</dbReference>
<feature type="transmembrane region" description="Helical" evidence="6">
    <location>
        <begin position="150"/>
        <end position="171"/>
    </location>
</feature>
<evidence type="ECO:0000256" key="4">
    <source>
        <dbReference type="ARBA" id="ARBA00022989"/>
    </source>
</evidence>
<feature type="transmembrane region" description="Helical" evidence="6">
    <location>
        <begin position="116"/>
        <end position="138"/>
    </location>
</feature>
<keyword evidence="2" id="KW-0813">Transport</keyword>
<evidence type="ECO:0000259" key="7">
    <source>
        <dbReference type="PROSITE" id="PS50850"/>
    </source>
</evidence>
<feature type="transmembrane region" description="Helical" evidence="6">
    <location>
        <begin position="25"/>
        <end position="47"/>
    </location>
</feature>
<dbReference type="SUPFAM" id="SSF103473">
    <property type="entry name" value="MFS general substrate transporter"/>
    <property type="match status" value="1"/>
</dbReference>
<keyword evidence="5 6" id="KW-0472">Membrane</keyword>
<evidence type="ECO:0000256" key="5">
    <source>
        <dbReference type="ARBA" id="ARBA00023136"/>
    </source>
</evidence>
<dbReference type="Gene3D" id="1.20.1250.20">
    <property type="entry name" value="MFS general substrate transporter like domains"/>
    <property type="match status" value="1"/>
</dbReference>
<evidence type="ECO:0000256" key="2">
    <source>
        <dbReference type="ARBA" id="ARBA00022448"/>
    </source>
</evidence>
<dbReference type="InterPro" id="IPR036259">
    <property type="entry name" value="MFS_trans_sf"/>
</dbReference>
<proteinExistence type="predicted"/>
<keyword evidence="9" id="KW-1185">Reference proteome</keyword>
<dbReference type="PROSITE" id="PS50850">
    <property type="entry name" value="MFS"/>
    <property type="match status" value="1"/>
</dbReference>
<feature type="transmembrane region" description="Helical" evidence="6">
    <location>
        <begin position="91"/>
        <end position="110"/>
    </location>
</feature>
<dbReference type="InterPro" id="IPR005829">
    <property type="entry name" value="Sugar_transporter_CS"/>
</dbReference>
<feature type="transmembrane region" description="Helical" evidence="6">
    <location>
        <begin position="59"/>
        <end position="79"/>
    </location>
</feature>
<feature type="transmembrane region" description="Helical" evidence="6">
    <location>
        <begin position="294"/>
        <end position="314"/>
    </location>
</feature>
<name>A0ABU2NE36_9PSEU</name>
<feature type="domain" description="Major facilitator superfamily (MFS) profile" evidence="7">
    <location>
        <begin position="25"/>
        <end position="433"/>
    </location>
</feature>
<dbReference type="PROSITE" id="PS00216">
    <property type="entry name" value="SUGAR_TRANSPORT_1"/>
    <property type="match status" value="1"/>
</dbReference>
<dbReference type="PANTHER" id="PTHR23511">
    <property type="entry name" value="SYNAPTIC VESICLE GLYCOPROTEIN 2"/>
    <property type="match status" value="1"/>
</dbReference>
<feature type="transmembrane region" description="Helical" evidence="6">
    <location>
        <begin position="177"/>
        <end position="194"/>
    </location>
</feature>
<evidence type="ECO:0000256" key="6">
    <source>
        <dbReference type="SAM" id="Phobius"/>
    </source>
</evidence>
<dbReference type="InterPro" id="IPR005828">
    <property type="entry name" value="MFS_sugar_transport-like"/>
</dbReference>
<accession>A0ABU2NE36</accession>
<dbReference type="EMBL" id="JAVREJ010000017">
    <property type="protein sequence ID" value="MDT0352211.1"/>
    <property type="molecule type" value="Genomic_DNA"/>
</dbReference>
<feature type="transmembrane region" description="Helical" evidence="6">
    <location>
        <begin position="411"/>
        <end position="430"/>
    </location>
</feature>
<keyword evidence="3 6" id="KW-0812">Transmembrane</keyword>
<feature type="transmembrane region" description="Helical" evidence="6">
    <location>
        <begin position="256"/>
        <end position="274"/>
    </location>
</feature>